<dbReference type="AlphaFoldDB" id="A0A159Z6H4"/>
<dbReference type="GO" id="GO:0003700">
    <property type="term" value="F:DNA-binding transcription factor activity"/>
    <property type="evidence" value="ECO:0007669"/>
    <property type="project" value="TreeGrafter"/>
</dbReference>
<evidence type="ECO:0000256" key="4">
    <source>
        <dbReference type="PROSITE-ProRule" id="PRU00335"/>
    </source>
</evidence>
<accession>A0A159Z6H4</accession>
<evidence type="ECO:0000259" key="6">
    <source>
        <dbReference type="PROSITE" id="PS50977"/>
    </source>
</evidence>
<dbReference type="KEGG" id="daa:AKL17_3708"/>
<evidence type="ECO:0000256" key="1">
    <source>
        <dbReference type="ARBA" id="ARBA00023015"/>
    </source>
</evidence>
<dbReference type="Proteomes" id="UP000076128">
    <property type="component" value="Chromosome"/>
</dbReference>
<dbReference type="PANTHER" id="PTHR30055:SF148">
    <property type="entry name" value="TETR-FAMILY TRANSCRIPTIONAL REGULATOR"/>
    <property type="match status" value="1"/>
</dbReference>
<dbReference type="Gene3D" id="1.10.357.10">
    <property type="entry name" value="Tetracycline Repressor, domain 2"/>
    <property type="match status" value="1"/>
</dbReference>
<sequence>MCPAEKMVAEHADKARMPGRPQSEELDRAILDAALDALSEVGFEALSIADVARRAQTTPPAIYRRFVGKTQMLLAALEHDLLTIPDAEADHGSLRADLEWWVRSIFEALSPRRTRILASLGFQARTNPEPLALFSATIDRLGASHWATIIRRAADRGELTRTDIPGVIGKVPGALAIQFALLHVCARDDGMIAELVETVMLPVLLAAAGPDGPARPQPHP</sequence>
<keyword evidence="8" id="KW-1185">Reference proteome</keyword>
<keyword evidence="3" id="KW-0804">Transcription</keyword>
<name>A0A159Z6H4_9RHOB</name>
<dbReference type="Pfam" id="PF00440">
    <property type="entry name" value="TetR_N"/>
    <property type="match status" value="1"/>
</dbReference>
<keyword evidence="1" id="KW-0805">Transcription regulation</keyword>
<organism evidence="7 8">
    <name type="scientific">Frigidibacter mobilis</name>
    <dbReference type="NCBI Taxonomy" id="1335048"/>
    <lineage>
        <taxon>Bacteria</taxon>
        <taxon>Pseudomonadati</taxon>
        <taxon>Pseudomonadota</taxon>
        <taxon>Alphaproteobacteria</taxon>
        <taxon>Rhodobacterales</taxon>
        <taxon>Paracoccaceae</taxon>
        <taxon>Frigidibacter</taxon>
    </lineage>
</organism>
<dbReference type="GO" id="GO:0000976">
    <property type="term" value="F:transcription cis-regulatory region binding"/>
    <property type="evidence" value="ECO:0007669"/>
    <property type="project" value="TreeGrafter"/>
</dbReference>
<reference evidence="7 8" key="1">
    <citation type="submission" date="2015-09" db="EMBL/GenBank/DDBJ databases">
        <title>Complete genome sequence of Defluviimonas alba cai42t isolated from an oilfield in Xinjiang.</title>
        <authorList>
            <person name="Geng S."/>
            <person name="Pan X."/>
            <person name="Wu X."/>
        </authorList>
    </citation>
    <scope>NUCLEOTIDE SEQUENCE [LARGE SCALE GENOMIC DNA]</scope>
    <source>
        <strain evidence="8">cai42</strain>
    </source>
</reference>
<gene>
    <name evidence="7" type="ORF">AKL17_3708</name>
</gene>
<dbReference type="STRING" id="1335048.AKL17_3708"/>
<evidence type="ECO:0000256" key="3">
    <source>
        <dbReference type="ARBA" id="ARBA00023163"/>
    </source>
</evidence>
<evidence type="ECO:0000313" key="7">
    <source>
        <dbReference type="EMBL" id="AMY70931.1"/>
    </source>
</evidence>
<dbReference type="Pfam" id="PF16859">
    <property type="entry name" value="TetR_C_11"/>
    <property type="match status" value="1"/>
</dbReference>
<evidence type="ECO:0000313" key="8">
    <source>
        <dbReference type="Proteomes" id="UP000076128"/>
    </source>
</evidence>
<dbReference type="InterPro" id="IPR036271">
    <property type="entry name" value="Tet_transcr_reg_TetR-rel_C_sf"/>
</dbReference>
<proteinExistence type="predicted"/>
<dbReference type="InterPro" id="IPR001647">
    <property type="entry name" value="HTH_TetR"/>
</dbReference>
<dbReference type="EMBL" id="CP012661">
    <property type="protein sequence ID" value="AMY70931.1"/>
    <property type="molecule type" value="Genomic_DNA"/>
</dbReference>
<dbReference type="SUPFAM" id="SSF46689">
    <property type="entry name" value="Homeodomain-like"/>
    <property type="match status" value="1"/>
</dbReference>
<feature type="region of interest" description="Disordered" evidence="5">
    <location>
        <begin position="1"/>
        <end position="23"/>
    </location>
</feature>
<protein>
    <submittedName>
        <fullName evidence="7">Transcriptional regulator protein</fullName>
    </submittedName>
</protein>
<dbReference type="SUPFAM" id="SSF48498">
    <property type="entry name" value="Tetracyclin repressor-like, C-terminal domain"/>
    <property type="match status" value="1"/>
</dbReference>
<dbReference type="PRINTS" id="PR00455">
    <property type="entry name" value="HTHTETR"/>
</dbReference>
<evidence type="ECO:0000256" key="2">
    <source>
        <dbReference type="ARBA" id="ARBA00023125"/>
    </source>
</evidence>
<dbReference type="PROSITE" id="PS50977">
    <property type="entry name" value="HTH_TETR_2"/>
    <property type="match status" value="1"/>
</dbReference>
<keyword evidence="2 4" id="KW-0238">DNA-binding</keyword>
<dbReference type="InterPro" id="IPR009057">
    <property type="entry name" value="Homeodomain-like_sf"/>
</dbReference>
<evidence type="ECO:0000256" key="5">
    <source>
        <dbReference type="SAM" id="MobiDB-lite"/>
    </source>
</evidence>
<dbReference type="InterPro" id="IPR011075">
    <property type="entry name" value="TetR_C"/>
</dbReference>
<dbReference type="PANTHER" id="PTHR30055">
    <property type="entry name" value="HTH-TYPE TRANSCRIPTIONAL REGULATOR RUTR"/>
    <property type="match status" value="1"/>
</dbReference>
<dbReference type="Gene3D" id="1.10.10.60">
    <property type="entry name" value="Homeodomain-like"/>
    <property type="match status" value="1"/>
</dbReference>
<feature type="DNA-binding region" description="H-T-H motif" evidence="4">
    <location>
        <begin position="47"/>
        <end position="66"/>
    </location>
</feature>
<dbReference type="InterPro" id="IPR050109">
    <property type="entry name" value="HTH-type_TetR-like_transc_reg"/>
</dbReference>
<feature type="compositionally biased region" description="Basic and acidic residues" evidence="5">
    <location>
        <begin position="7"/>
        <end position="23"/>
    </location>
</feature>
<feature type="domain" description="HTH tetR-type" evidence="6">
    <location>
        <begin position="24"/>
        <end position="84"/>
    </location>
</feature>